<dbReference type="Proteomes" id="UP001202052">
    <property type="component" value="Unassembled WGS sequence"/>
</dbReference>
<accession>A0ABT0P3J7</accession>
<keyword evidence="3" id="KW-1185">Reference proteome</keyword>
<evidence type="ECO:0000256" key="1">
    <source>
        <dbReference type="SAM" id="Coils"/>
    </source>
</evidence>
<reference evidence="2 3" key="1">
    <citation type="submission" date="2022-05" db="EMBL/GenBank/DDBJ databases">
        <title>Genome Resource of Streptomyces lavenduligriseus GA1-1, a Strain with Broad-Spectrum Antifungal Activity against Phytopathogenic Fungi.</title>
        <authorList>
            <person name="Qi D."/>
        </authorList>
    </citation>
    <scope>NUCLEOTIDE SEQUENCE [LARGE SCALE GENOMIC DNA]</scope>
    <source>
        <strain evidence="2 3">GA1-1</strain>
    </source>
</reference>
<protein>
    <submittedName>
        <fullName evidence="2">Uncharacterized protein</fullName>
    </submittedName>
</protein>
<proteinExistence type="predicted"/>
<name>A0ABT0P3J7_9ACTN</name>
<evidence type="ECO:0000313" key="2">
    <source>
        <dbReference type="EMBL" id="MCL3998185.1"/>
    </source>
</evidence>
<gene>
    <name evidence="2" type="ORF">M4438_32560</name>
</gene>
<organism evidence="2 3">
    <name type="scientific">Streptomyces lavenduligriseus</name>
    <dbReference type="NCBI Taxonomy" id="67315"/>
    <lineage>
        <taxon>Bacteria</taxon>
        <taxon>Bacillati</taxon>
        <taxon>Actinomycetota</taxon>
        <taxon>Actinomycetes</taxon>
        <taxon>Kitasatosporales</taxon>
        <taxon>Streptomycetaceae</taxon>
        <taxon>Streptomyces</taxon>
    </lineage>
</organism>
<dbReference type="EMBL" id="JAMCCK010000057">
    <property type="protein sequence ID" value="MCL3998185.1"/>
    <property type="molecule type" value="Genomic_DNA"/>
</dbReference>
<evidence type="ECO:0000313" key="3">
    <source>
        <dbReference type="Proteomes" id="UP001202052"/>
    </source>
</evidence>
<dbReference type="RefSeq" id="WP_249492884.1">
    <property type="nucleotide sequence ID" value="NZ_JAMCCK010000057.1"/>
</dbReference>
<comment type="caution">
    <text evidence="2">The sequence shown here is derived from an EMBL/GenBank/DDBJ whole genome shotgun (WGS) entry which is preliminary data.</text>
</comment>
<keyword evidence="1" id="KW-0175">Coiled coil</keyword>
<feature type="coiled-coil region" evidence="1">
    <location>
        <begin position="11"/>
        <end position="87"/>
    </location>
</feature>
<sequence>MKLPFVRRTTADVLRNQLARAEQEVAAQAVSAEAKDGEVKRLTDELNDARLARKAALVAYEIADSRASRAEEKVAGLEARLRAVQEQPDAGETSTAEPRAEDRDYALTFLNLVLPQFANAVAQNGGALPDDHYEALSNYVNGASRYGLSDAEVEELRVRHGLPAPIFQKAKDFVPRARPAGAA</sequence>